<dbReference type="EMBL" id="MFUR01000001">
    <property type="protein sequence ID" value="OGI87581.1"/>
    <property type="molecule type" value="Genomic_DNA"/>
</dbReference>
<reference evidence="1 2" key="1">
    <citation type="journal article" date="2016" name="Nat. Commun.">
        <title>Thousands of microbial genomes shed light on interconnected biogeochemical processes in an aquifer system.</title>
        <authorList>
            <person name="Anantharaman K."/>
            <person name="Brown C.T."/>
            <person name="Hug L.A."/>
            <person name="Sharon I."/>
            <person name="Castelle C.J."/>
            <person name="Probst A.J."/>
            <person name="Thomas B.C."/>
            <person name="Singh A."/>
            <person name="Wilkins M.J."/>
            <person name="Karaoz U."/>
            <person name="Brodie E.L."/>
            <person name="Williams K.H."/>
            <person name="Hubbard S.S."/>
            <person name="Banfield J.F."/>
        </authorList>
    </citation>
    <scope>NUCLEOTIDE SEQUENCE [LARGE SCALE GENOMIC DNA]</scope>
</reference>
<dbReference type="Proteomes" id="UP000177001">
    <property type="component" value="Unassembled WGS sequence"/>
</dbReference>
<dbReference type="AlphaFoldDB" id="A0A1F6X0B9"/>
<evidence type="ECO:0000313" key="1">
    <source>
        <dbReference type="EMBL" id="OGI87581.1"/>
    </source>
</evidence>
<name>A0A1F6X0B9_9BACT</name>
<accession>A0A1F6X0B9</accession>
<protein>
    <submittedName>
        <fullName evidence="1">Uncharacterized protein</fullName>
    </submittedName>
</protein>
<gene>
    <name evidence="1" type="ORF">A3A91_01565</name>
</gene>
<proteinExistence type="predicted"/>
<sequence>MDLLKPAWRWIIRRKHGRGVTFLNREKPLWPNSIDPIILDMNDRDHCVLAQVYGEGYSEACRSLNISGSNYGFDLPQMPIRHRGAYFAYLKSLWLEERERQLAEMSEDV</sequence>
<evidence type="ECO:0000313" key="2">
    <source>
        <dbReference type="Proteomes" id="UP000177001"/>
    </source>
</evidence>
<organism evidence="1 2">
    <name type="scientific">Candidatus Nomurabacteria bacterium RIFCSPLOWO2_01_FULL_36_16</name>
    <dbReference type="NCBI Taxonomy" id="1801767"/>
    <lineage>
        <taxon>Bacteria</taxon>
        <taxon>Candidatus Nomuraibacteriota</taxon>
    </lineage>
</organism>
<comment type="caution">
    <text evidence="1">The sequence shown here is derived from an EMBL/GenBank/DDBJ whole genome shotgun (WGS) entry which is preliminary data.</text>
</comment>